<proteinExistence type="predicted"/>
<keyword evidence="3" id="KW-1185">Reference proteome</keyword>
<sequence length="353" mass="40604">MDKKRNVAIYIRNKNIGIRSISVGEGYVCIKWKSWCMYGCYCSPNIPHDEFRGYIDVLAEDIKLTGCYCSPNIPHDEFRGCIHDEFRGYIDVLAEDIKLTGREAIVVGDFNSKSPLWGCPRTDVRGKDLTEWAAELTGPERYNPPSNEEIRGRISISHGQPTTSPNGFRIGKYCGEKFSLSTTTFTSTSQTKPSAVEGQREFADFSIRLDRLSRINRECSISVAEEHRNAPYWWNGDVECRRRECHRLRREMTRKHRMQVSAIMQANAEQAYKNAKSDYKHTIINAKRSQWTTLLRELDEDIWGDGFKIVMRHLGRPTPPYNPDVSRKNSLHVCGDPIPCFSTVNDFLYDAVR</sequence>
<dbReference type="InterPro" id="IPR005135">
    <property type="entry name" value="Endo/exonuclease/phosphatase"/>
</dbReference>
<keyword evidence="2" id="KW-0255">Endonuclease</keyword>
<dbReference type="EMBL" id="JASPKY010000701">
    <property type="protein sequence ID" value="KAK9686499.1"/>
    <property type="molecule type" value="Genomic_DNA"/>
</dbReference>
<accession>A0AAW1IAR8</accession>
<feature type="domain" description="Endonuclease/exonuclease/phosphatase" evidence="1">
    <location>
        <begin position="65"/>
        <end position="135"/>
    </location>
</feature>
<dbReference type="AlphaFoldDB" id="A0AAW1IAR8"/>
<evidence type="ECO:0000313" key="2">
    <source>
        <dbReference type="EMBL" id="KAK9686499.1"/>
    </source>
</evidence>
<evidence type="ECO:0000259" key="1">
    <source>
        <dbReference type="Pfam" id="PF14529"/>
    </source>
</evidence>
<gene>
    <name evidence="2" type="ORF">QE152_g37148</name>
</gene>
<keyword evidence="2" id="KW-0378">Hydrolase</keyword>
<keyword evidence="2" id="KW-0540">Nuclease</keyword>
<protein>
    <submittedName>
        <fullName evidence="2">Endonuclease-reverse transcriptase</fullName>
    </submittedName>
</protein>
<dbReference type="SUPFAM" id="SSF56219">
    <property type="entry name" value="DNase I-like"/>
    <property type="match status" value="1"/>
</dbReference>
<evidence type="ECO:0000313" key="3">
    <source>
        <dbReference type="Proteomes" id="UP001458880"/>
    </source>
</evidence>
<organism evidence="2 3">
    <name type="scientific">Popillia japonica</name>
    <name type="common">Japanese beetle</name>
    <dbReference type="NCBI Taxonomy" id="7064"/>
    <lineage>
        <taxon>Eukaryota</taxon>
        <taxon>Metazoa</taxon>
        <taxon>Ecdysozoa</taxon>
        <taxon>Arthropoda</taxon>
        <taxon>Hexapoda</taxon>
        <taxon>Insecta</taxon>
        <taxon>Pterygota</taxon>
        <taxon>Neoptera</taxon>
        <taxon>Endopterygota</taxon>
        <taxon>Coleoptera</taxon>
        <taxon>Polyphaga</taxon>
        <taxon>Scarabaeiformia</taxon>
        <taxon>Scarabaeidae</taxon>
        <taxon>Rutelinae</taxon>
        <taxon>Popillia</taxon>
    </lineage>
</organism>
<comment type="caution">
    <text evidence="2">The sequence shown here is derived from an EMBL/GenBank/DDBJ whole genome shotgun (WGS) entry which is preliminary data.</text>
</comment>
<reference evidence="2 3" key="1">
    <citation type="journal article" date="2024" name="BMC Genomics">
        <title>De novo assembly and annotation of Popillia japonica's genome with initial clues to its potential as an invasive pest.</title>
        <authorList>
            <person name="Cucini C."/>
            <person name="Boschi S."/>
            <person name="Funari R."/>
            <person name="Cardaioli E."/>
            <person name="Iannotti N."/>
            <person name="Marturano G."/>
            <person name="Paoli F."/>
            <person name="Bruttini M."/>
            <person name="Carapelli A."/>
            <person name="Frati F."/>
            <person name="Nardi F."/>
        </authorList>
    </citation>
    <scope>NUCLEOTIDE SEQUENCE [LARGE SCALE GENOMIC DNA]</scope>
    <source>
        <strain evidence="2">DMR45628</strain>
    </source>
</reference>
<dbReference type="Proteomes" id="UP001458880">
    <property type="component" value="Unassembled WGS sequence"/>
</dbReference>
<dbReference type="Pfam" id="PF14529">
    <property type="entry name" value="Exo_endo_phos_2"/>
    <property type="match status" value="1"/>
</dbReference>
<dbReference type="GO" id="GO:0004519">
    <property type="term" value="F:endonuclease activity"/>
    <property type="evidence" value="ECO:0007669"/>
    <property type="project" value="UniProtKB-KW"/>
</dbReference>
<dbReference type="Gene3D" id="3.60.10.10">
    <property type="entry name" value="Endonuclease/exonuclease/phosphatase"/>
    <property type="match status" value="1"/>
</dbReference>
<dbReference type="InterPro" id="IPR036691">
    <property type="entry name" value="Endo/exonu/phosph_ase_sf"/>
</dbReference>
<name>A0AAW1IAR8_POPJA</name>